<dbReference type="Gene3D" id="3.40.720.10">
    <property type="entry name" value="Alkaline Phosphatase, subunit A"/>
    <property type="match status" value="1"/>
</dbReference>
<accession>A0A914HHL7</accession>
<dbReference type="CDD" id="cd16018">
    <property type="entry name" value="Enpp"/>
    <property type="match status" value="1"/>
</dbReference>
<dbReference type="GO" id="GO:0016529">
    <property type="term" value="C:sarcoplasmic reticulum"/>
    <property type="evidence" value="ECO:0007669"/>
    <property type="project" value="TreeGrafter"/>
</dbReference>
<evidence type="ECO:0000256" key="4">
    <source>
        <dbReference type="SAM" id="Phobius"/>
    </source>
</evidence>
<dbReference type="GO" id="GO:0031674">
    <property type="term" value="C:I band"/>
    <property type="evidence" value="ECO:0007669"/>
    <property type="project" value="TreeGrafter"/>
</dbReference>
<dbReference type="SUPFAM" id="SSF54060">
    <property type="entry name" value="His-Me finger endonucleases"/>
    <property type="match status" value="1"/>
</dbReference>
<feature type="transmembrane region" description="Helical" evidence="4">
    <location>
        <begin position="97"/>
        <end position="118"/>
    </location>
</feature>
<dbReference type="Gene3D" id="3.30.1360.180">
    <property type="match status" value="1"/>
</dbReference>
<name>A0A914HHL7_GLORO</name>
<evidence type="ECO:0000256" key="3">
    <source>
        <dbReference type="SAM" id="MobiDB-lite"/>
    </source>
</evidence>
<dbReference type="AlphaFoldDB" id="A0A914HHL7"/>
<dbReference type="GO" id="GO:0016787">
    <property type="term" value="F:hydrolase activity"/>
    <property type="evidence" value="ECO:0007669"/>
    <property type="project" value="UniProtKB-KW"/>
</dbReference>
<dbReference type="SUPFAM" id="SSF53649">
    <property type="entry name" value="Alkaline phosphatase-like"/>
    <property type="match status" value="1"/>
</dbReference>
<evidence type="ECO:0000256" key="1">
    <source>
        <dbReference type="ARBA" id="ARBA00022801"/>
    </source>
</evidence>
<dbReference type="InterPro" id="IPR044929">
    <property type="entry name" value="DNA/RNA_non-sp_Endonuclease_sf"/>
</dbReference>
<keyword evidence="5" id="KW-1185">Reference proteome</keyword>
<organism evidence="5 6">
    <name type="scientific">Globodera rostochiensis</name>
    <name type="common">Golden nematode worm</name>
    <name type="synonym">Heterodera rostochiensis</name>
    <dbReference type="NCBI Taxonomy" id="31243"/>
    <lineage>
        <taxon>Eukaryota</taxon>
        <taxon>Metazoa</taxon>
        <taxon>Ecdysozoa</taxon>
        <taxon>Nematoda</taxon>
        <taxon>Chromadorea</taxon>
        <taxon>Rhabditida</taxon>
        <taxon>Tylenchina</taxon>
        <taxon>Tylenchomorpha</taxon>
        <taxon>Tylenchoidea</taxon>
        <taxon>Heteroderidae</taxon>
        <taxon>Heteroderinae</taxon>
        <taxon>Globodera</taxon>
    </lineage>
</organism>
<feature type="compositionally biased region" description="Basic and acidic residues" evidence="3">
    <location>
        <begin position="11"/>
        <end position="20"/>
    </location>
</feature>
<feature type="compositionally biased region" description="Acidic residues" evidence="3">
    <location>
        <begin position="1"/>
        <end position="10"/>
    </location>
</feature>
<dbReference type="Pfam" id="PF01663">
    <property type="entry name" value="Phosphodiest"/>
    <property type="match status" value="1"/>
</dbReference>
<keyword evidence="1" id="KW-0378">Hydrolase</keyword>
<dbReference type="PANTHER" id="PTHR10151:SF114">
    <property type="entry name" value="ECTONUCLEOTIDE PYROPHOSPHATASE_PHOSPHODIESTERASE C27A7.3"/>
    <property type="match status" value="1"/>
</dbReference>
<keyword evidence="2" id="KW-0325">Glycoprotein</keyword>
<sequence>MRLNFEDDDEKSPMLRRESDGGGGGAPGLENTGNNRRSKLKEFDSIRRGNRQRVSNGSPPIGGETIRREGFEILDYDDVPNSEKSVGWLRRLIRRRFFLLFLCAAGVAFVLLTVLVLLRSMQMLDEKFEDGINSGKVSSKVGSERFMRIYERIMRFRVNRYFTGDAMISNMPEDELAQAKAAGIFGDEPSGAFSPSSSTVPTMNGTNKSFEGKETWQAEKMTNSNGFYRHEWHNPKCRIKCEKEDINIPPLVVISLDGFQRGYLHLNIVQTLDRMSECGARADFMFPSYPSRTFPNHHTIATGLWPGVHGVIDNTAYDAQISPKLEDMKNTKNAAFYGGEPIWSLAVRQHKRMFCLFWPGCSLNITGHNPTVDLPYNSSFPYSKRVDKIVEWLTLPAIERPSLIMAYFDQPDNVGHFHTSEKQVELELVYLESVLDYLFSSLRREEMLDCINLIILSDHGMQWLNERFYFNELFGPTAQSSGLIASNGVIGHVYVTNHTNSTESEKIQLLDKFTCFDKTKFHLYDRKRMPKRYQYARQKRVGDLVFDGRPGVAFYASSNDDYNVTSDHGYDYRFEQMHAIFFARGPNIRKGIRLEPFQNVELFNLFIDLLRLPQNTPNNGTLGVLDGLIHNMDLHRPPVFPFDPEVHPLGECVGSSQQHHLTPCDGITSAECEHKIKAIEQKLDACRKHQSHPPNAFFYTKFHNLCIINLCAALLLTPFVDGKVGPTMLYESLSSSDFVNASSFECPFSDKQFDKNCQNSMKNAPNGTVWRSIAASEENVYSISDFAQLQFPMFGLFAEGPFTYLQNITRHYVRLFGKVVSITGTITDQDMDGIADQRNSSVLKTTIIPPTHFFRILIRCEDDLWHLNGINCKSANATRLLTFVLPNVRKELNCLGPDEYLLVNTARVRDVELLTGVQFFAEQMWYPTADQLRWRTNITTELWH</sequence>
<dbReference type="InterPro" id="IPR002591">
    <property type="entry name" value="Phosphodiest/P_Trfase"/>
</dbReference>
<dbReference type="WBParaSite" id="Gr19_v10_g17020.t1">
    <property type="protein sequence ID" value="Gr19_v10_g17020.t1"/>
    <property type="gene ID" value="Gr19_v10_g17020"/>
</dbReference>
<dbReference type="InterPro" id="IPR044925">
    <property type="entry name" value="His-Me_finger_sf"/>
</dbReference>
<dbReference type="GO" id="GO:0055120">
    <property type="term" value="C:striated muscle dense body"/>
    <property type="evidence" value="ECO:0007669"/>
    <property type="project" value="TreeGrafter"/>
</dbReference>
<keyword evidence="4" id="KW-1133">Transmembrane helix</keyword>
<proteinExistence type="predicted"/>
<feature type="region of interest" description="Disordered" evidence="3">
    <location>
        <begin position="1"/>
        <end position="64"/>
    </location>
</feature>
<dbReference type="PANTHER" id="PTHR10151">
    <property type="entry name" value="ECTONUCLEOTIDE PYROPHOSPHATASE/PHOSPHODIESTERASE"/>
    <property type="match status" value="1"/>
</dbReference>
<keyword evidence="4" id="KW-0472">Membrane</keyword>
<protein>
    <submittedName>
        <fullName evidence="6">Ectonucleotide pyrophosphatase/phosphodiesterase family member 3</fullName>
    </submittedName>
</protein>
<evidence type="ECO:0000313" key="5">
    <source>
        <dbReference type="Proteomes" id="UP000887572"/>
    </source>
</evidence>
<dbReference type="Gene3D" id="3.40.570.10">
    <property type="entry name" value="Extracellular Endonuclease, subunit A"/>
    <property type="match status" value="1"/>
</dbReference>
<evidence type="ECO:0000313" key="6">
    <source>
        <dbReference type="WBParaSite" id="Gr19_v10_g17020.t1"/>
    </source>
</evidence>
<evidence type="ECO:0000256" key="2">
    <source>
        <dbReference type="ARBA" id="ARBA00023180"/>
    </source>
</evidence>
<dbReference type="Proteomes" id="UP000887572">
    <property type="component" value="Unplaced"/>
</dbReference>
<keyword evidence="4" id="KW-0812">Transmembrane</keyword>
<reference evidence="6" key="1">
    <citation type="submission" date="2022-11" db="UniProtKB">
        <authorList>
            <consortium name="WormBaseParasite"/>
        </authorList>
    </citation>
    <scope>IDENTIFICATION</scope>
</reference>
<dbReference type="InterPro" id="IPR017850">
    <property type="entry name" value="Alkaline_phosphatase_core_sf"/>
</dbReference>